<dbReference type="AlphaFoldDB" id="A0A814FS63"/>
<comment type="caution">
    <text evidence="2">The sequence shown here is derived from an EMBL/GenBank/DDBJ whole genome shotgun (WGS) entry which is preliminary data.</text>
</comment>
<feature type="compositionally biased region" description="Polar residues" evidence="1">
    <location>
        <begin position="1"/>
        <end position="24"/>
    </location>
</feature>
<protein>
    <submittedName>
        <fullName evidence="2">Uncharacterized protein</fullName>
    </submittedName>
</protein>
<evidence type="ECO:0000313" key="3">
    <source>
        <dbReference type="Proteomes" id="UP000663879"/>
    </source>
</evidence>
<proteinExistence type="predicted"/>
<reference evidence="2" key="1">
    <citation type="submission" date="2021-02" db="EMBL/GenBank/DDBJ databases">
        <authorList>
            <person name="Nowell W R."/>
        </authorList>
    </citation>
    <scope>NUCLEOTIDE SEQUENCE</scope>
    <source>
        <strain evidence="2">Ploen Becks lab</strain>
    </source>
</reference>
<accession>A0A814FS63</accession>
<evidence type="ECO:0000256" key="1">
    <source>
        <dbReference type="SAM" id="MobiDB-lite"/>
    </source>
</evidence>
<sequence>MEGISQISDSNRPQLAKSSNNSQSIEKRNEPLNNVEEFVLEFNRLLGKHIEQQFQHLNYKKLKENPLTKPIILRIEMTLKRRTVGGEEKYNDYQKIAQTRRRSSKKKE</sequence>
<name>A0A814FS63_9BILA</name>
<dbReference type="Proteomes" id="UP000663879">
    <property type="component" value="Unassembled WGS sequence"/>
</dbReference>
<feature type="non-terminal residue" evidence="2">
    <location>
        <position position="1"/>
    </location>
</feature>
<evidence type="ECO:0000313" key="2">
    <source>
        <dbReference type="EMBL" id="CAF0985108.1"/>
    </source>
</evidence>
<gene>
    <name evidence="2" type="ORF">OXX778_LOCUS15626</name>
</gene>
<organism evidence="2 3">
    <name type="scientific">Brachionus calyciflorus</name>
    <dbReference type="NCBI Taxonomy" id="104777"/>
    <lineage>
        <taxon>Eukaryota</taxon>
        <taxon>Metazoa</taxon>
        <taxon>Spiralia</taxon>
        <taxon>Gnathifera</taxon>
        <taxon>Rotifera</taxon>
        <taxon>Eurotatoria</taxon>
        <taxon>Monogononta</taxon>
        <taxon>Pseudotrocha</taxon>
        <taxon>Ploima</taxon>
        <taxon>Brachionidae</taxon>
        <taxon>Brachionus</taxon>
    </lineage>
</organism>
<keyword evidence="3" id="KW-1185">Reference proteome</keyword>
<feature type="region of interest" description="Disordered" evidence="1">
    <location>
        <begin position="1"/>
        <end position="30"/>
    </location>
</feature>
<dbReference type="EMBL" id="CAJNOC010003497">
    <property type="protein sequence ID" value="CAF0985108.1"/>
    <property type="molecule type" value="Genomic_DNA"/>
</dbReference>